<keyword evidence="2" id="KW-0472">Membrane</keyword>
<dbReference type="InterPro" id="IPR019074">
    <property type="entry name" value="YabQ"/>
</dbReference>
<evidence type="ECO:0000313" key="4">
    <source>
        <dbReference type="Proteomes" id="UP000824041"/>
    </source>
</evidence>
<feature type="transmembrane region" description="Helical" evidence="2">
    <location>
        <begin position="99"/>
        <end position="117"/>
    </location>
</feature>
<evidence type="ECO:0000256" key="1">
    <source>
        <dbReference type="SAM" id="MobiDB-lite"/>
    </source>
</evidence>
<name>A0A9D2DSF4_9FIRM</name>
<feature type="compositionally biased region" description="Basic and acidic residues" evidence="1">
    <location>
        <begin position="136"/>
        <end position="153"/>
    </location>
</feature>
<proteinExistence type="predicted"/>
<dbReference type="AlphaFoldDB" id="A0A9D2DSF4"/>
<evidence type="ECO:0000313" key="3">
    <source>
        <dbReference type="EMBL" id="HIZ22372.1"/>
    </source>
</evidence>
<accession>A0A9D2DSF4</accession>
<dbReference type="Proteomes" id="UP000824041">
    <property type="component" value="Unassembled WGS sequence"/>
</dbReference>
<feature type="compositionally biased region" description="Basic residues" evidence="1">
    <location>
        <begin position="154"/>
        <end position="163"/>
    </location>
</feature>
<feature type="transmembrane region" description="Helical" evidence="2">
    <location>
        <begin position="73"/>
        <end position="93"/>
    </location>
</feature>
<dbReference type="EMBL" id="DXBU01000090">
    <property type="protein sequence ID" value="HIZ22372.1"/>
    <property type="molecule type" value="Genomic_DNA"/>
</dbReference>
<dbReference type="NCBIfam" id="TIGR02893">
    <property type="entry name" value="spore_yabQ"/>
    <property type="match status" value="1"/>
</dbReference>
<feature type="transmembrane region" description="Helical" evidence="2">
    <location>
        <begin position="48"/>
        <end position="66"/>
    </location>
</feature>
<dbReference type="Pfam" id="PF09578">
    <property type="entry name" value="Spore_YabQ"/>
    <property type="match status" value="1"/>
</dbReference>
<organism evidence="3 4">
    <name type="scientific">Candidatus Blautia faecigallinarum</name>
    <dbReference type="NCBI Taxonomy" id="2838488"/>
    <lineage>
        <taxon>Bacteria</taxon>
        <taxon>Bacillati</taxon>
        <taxon>Bacillota</taxon>
        <taxon>Clostridia</taxon>
        <taxon>Lachnospirales</taxon>
        <taxon>Lachnospiraceae</taxon>
        <taxon>Blautia</taxon>
    </lineage>
</organism>
<keyword evidence="2" id="KW-0812">Transmembrane</keyword>
<feature type="transmembrane region" description="Helical" evidence="2">
    <location>
        <begin position="7"/>
        <end position="28"/>
    </location>
</feature>
<evidence type="ECO:0000256" key="2">
    <source>
        <dbReference type="SAM" id="Phobius"/>
    </source>
</evidence>
<feature type="region of interest" description="Disordered" evidence="1">
    <location>
        <begin position="132"/>
        <end position="163"/>
    </location>
</feature>
<reference evidence="3" key="1">
    <citation type="journal article" date="2021" name="PeerJ">
        <title>Extensive microbial diversity within the chicken gut microbiome revealed by metagenomics and culture.</title>
        <authorList>
            <person name="Gilroy R."/>
            <person name="Ravi A."/>
            <person name="Getino M."/>
            <person name="Pursley I."/>
            <person name="Horton D.L."/>
            <person name="Alikhan N.F."/>
            <person name="Baker D."/>
            <person name="Gharbi K."/>
            <person name="Hall N."/>
            <person name="Watson M."/>
            <person name="Adriaenssens E.M."/>
            <person name="Foster-Nyarko E."/>
            <person name="Jarju S."/>
            <person name="Secka A."/>
            <person name="Antonio M."/>
            <person name="Oren A."/>
            <person name="Chaudhuri R.R."/>
            <person name="La Ragione R."/>
            <person name="Hildebrand F."/>
            <person name="Pallen M.J."/>
        </authorList>
    </citation>
    <scope>NUCLEOTIDE SEQUENCE</scope>
    <source>
        <strain evidence="3">14324</strain>
    </source>
</reference>
<keyword evidence="2" id="KW-1133">Transmembrane helix</keyword>
<comment type="caution">
    <text evidence="3">The sequence shown here is derived from an EMBL/GenBank/DDBJ whole genome shotgun (WGS) entry which is preliminary data.</text>
</comment>
<protein>
    <submittedName>
        <fullName evidence="3">Spore cortex biosynthesis protein YabQ</fullName>
    </submittedName>
</protein>
<gene>
    <name evidence="3" type="ORF">IAA21_06195</name>
</gene>
<sequence length="163" mass="18851">MSEYIRYEIVLFFQFACIGAVLLLFYDLLLALKTVLPHGKAAAAAEDLLFWIFAALFVFGAAYRTNQGSLRSFLLLGLFLGVLLCHCTVSPFFLRIWIIILRIPVFFVIITIKRLLFLRERGKILVHNMEKSVSQGKKDRTLQKKRGRQVEKKEKKKPKQNSE</sequence>
<reference evidence="3" key="2">
    <citation type="submission" date="2021-04" db="EMBL/GenBank/DDBJ databases">
        <authorList>
            <person name="Gilroy R."/>
        </authorList>
    </citation>
    <scope>NUCLEOTIDE SEQUENCE</scope>
    <source>
        <strain evidence="3">14324</strain>
    </source>
</reference>